<feature type="transmembrane region" description="Helical" evidence="5">
    <location>
        <begin position="9"/>
        <end position="31"/>
    </location>
</feature>
<evidence type="ECO:0000256" key="5">
    <source>
        <dbReference type="SAM" id="Phobius"/>
    </source>
</evidence>
<dbReference type="Pfam" id="PF00034">
    <property type="entry name" value="Cytochrom_C"/>
    <property type="match status" value="1"/>
</dbReference>
<feature type="domain" description="Cytochrome c" evidence="6">
    <location>
        <begin position="44"/>
        <end position="125"/>
    </location>
</feature>
<reference evidence="8" key="1">
    <citation type="journal article" date="2019" name="Int. J. Syst. Evol. Microbiol.">
        <title>The Global Catalogue of Microorganisms (GCM) 10K type strain sequencing project: providing services to taxonomists for standard genome sequencing and annotation.</title>
        <authorList>
            <consortium name="The Broad Institute Genomics Platform"/>
            <consortium name="The Broad Institute Genome Sequencing Center for Infectious Disease"/>
            <person name="Wu L."/>
            <person name="Ma J."/>
        </authorList>
    </citation>
    <scope>NUCLEOTIDE SEQUENCE [LARGE SCALE GENOMIC DNA]</scope>
    <source>
        <strain evidence="8">CECT 7706</strain>
    </source>
</reference>
<evidence type="ECO:0000256" key="4">
    <source>
        <dbReference type="PROSITE-ProRule" id="PRU00433"/>
    </source>
</evidence>
<dbReference type="Gene3D" id="1.10.760.10">
    <property type="entry name" value="Cytochrome c-like domain"/>
    <property type="match status" value="1"/>
</dbReference>
<name>A0ABT8C712_9BACT</name>
<accession>A0ABT8C712</accession>
<evidence type="ECO:0000256" key="3">
    <source>
        <dbReference type="ARBA" id="ARBA00023004"/>
    </source>
</evidence>
<keyword evidence="5" id="KW-0812">Transmembrane</keyword>
<keyword evidence="5" id="KW-1133">Transmembrane helix</keyword>
<keyword evidence="2 4" id="KW-0479">Metal-binding</keyword>
<keyword evidence="1 4" id="KW-0349">Heme</keyword>
<keyword evidence="8" id="KW-1185">Reference proteome</keyword>
<keyword evidence="5" id="KW-0472">Membrane</keyword>
<comment type="caution">
    <text evidence="7">The sequence shown here is derived from an EMBL/GenBank/DDBJ whole genome shotgun (WGS) entry which is preliminary data.</text>
</comment>
<proteinExistence type="predicted"/>
<dbReference type="SUPFAM" id="SSF46626">
    <property type="entry name" value="Cytochrome c"/>
    <property type="match status" value="1"/>
</dbReference>
<keyword evidence="3 4" id="KW-0408">Iron</keyword>
<dbReference type="InterPro" id="IPR009056">
    <property type="entry name" value="Cyt_c-like_dom"/>
</dbReference>
<dbReference type="EMBL" id="JAUFQS010000010">
    <property type="protein sequence ID" value="MDN3688598.1"/>
    <property type="molecule type" value="Genomic_DNA"/>
</dbReference>
<gene>
    <name evidence="7" type="ORF">QWZ15_12215</name>
</gene>
<evidence type="ECO:0000256" key="1">
    <source>
        <dbReference type="ARBA" id="ARBA00022617"/>
    </source>
</evidence>
<organism evidence="7 8">
    <name type="scientific">Cyclobacterium jeungdonense</name>
    <dbReference type="NCBI Taxonomy" id="708087"/>
    <lineage>
        <taxon>Bacteria</taxon>
        <taxon>Pseudomonadati</taxon>
        <taxon>Bacteroidota</taxon>
        <taxon>Cytophagia</taxon>
        <taxon>Cytophagales</taxon>
        <taxon>Cyclobacteriaceae</taxon>
        <taxon>Cyclobacterium</taxon>
    </lineage>
</organism>
<sequence length="144" mass="15915">MLSKSQARTFFFGGTVVTFLIFIGLTIYSLAPGNDQTNHLAITDDVIKGKHLWETNNCMGCHSILGEGGYYAPELTKVIDRRGAPLIKAILQSPVPWAPNGRKMVAYEMPEEEAAAMVAYLEWIGKIDLNGFDRIVSPLAKDKQ</sequence>
<dbReference type="RefSeq" id="WP_163386721.1">
    <property type="nucleotide sequence ID" value="NZ_JAUFQS010000010.1"/>
</dbReference>
<dbReference type="PROSITE" id="PS51007">
    <property type="entry name" value="CYTC"/>
    <property type="match status" value="1"/>
</dbReference>
<evidence type="ECO:0000256" key="2">
    <source>
        <dbReference type="ARBA" id="ARBA00022723"/>
    </source>
</evidence>
<protein>
    <submittedName>
        <fullName evidence="7">Cytochrome c</fullName>
    </submittedName>
</protein>
<evidence type="ECO:0000313" key="8">
    <source>
        <dbReference type="Proteomes" id="UP001236663"/>
    </source>
</evidence>
<dbReference type="Proteomes" id="UP001236663">
    <property type="component" value="Unassembled WGS sequence"/>
</dbReference>
<evidence type="ECO:0000259" key="6">
    <source>
        <dbReference type="PROSITE" id="PS51007"/>
    </source>
</evidence>
<evidence type="ECO:0000313" key="7">
    <source>
        <dbReference type="EMBL" id="MDN3688598.1"/>
    </source>
</evidence>
<dbReference type="InterPro" id="IPR036909">
    <property type="entry name" value="Cyt_c-like_dom_sf"/>
</dbReference>